<evidence type="ECO:0000259" key="3">
    <source>
        <dbReference type="PROSITE" id="PS51294"/>
    </source>
</evidence>
<feature type="region of interest" description="Disordered" evidence="1">
    <location>
        <begin position="22"/>
        <end position="200"/>
    </location>
</feature>
<feature type="domain" description="HTH myb-type" evidence="3">
    <location>
        <begin position="354"/>
        <end position="402"/>
    </location>
</feature>
<feature type="region of interest" description="Disordered" evidence="1">
    <location>
        <begin position="610"/>
        <end position="635"/>
    </location>
</feature>
<feature type="domain" description="Myb-like" evidence="2">
    <location>
        <begin position="396"/>
        <end position="470"/>
    </location>
</feature>
<name>A0AAD9DV42_9TELE</name>
<dbReference type="SMART" id="SM00717">
    <property type="entry name" value="SANT"/>
    <property type="match status" value="3"/>
</dbReference>
<evidence type="ECO:0008006" key="6">
    <source>
        <dbReference type="Google" id="ProtNLM"/>
    </source>
</evidence>
<dbReference type="GO" id="GO:0005730">
    <property type="term" value="C:nucleolus"/>
    <property type="evidence" value="ECO:0007669"/>
    <property type="project" value="TreeGrafter"/>
</dbReference>
<dbReference type="InterPro" id="IPR053078">
    <property type="entry name" value="TTF1-like"/>
</dbReference>
<gene>
    <name evidence="4" type="ORF">P4O66_012111</name>
</gene>
<protein>
    <recommendedName>
        <fullName evidence="6">Myb-like domain-containing protein</fullName>
    </recommendedName>
</protein>
<dbReference type="PROSITE" id="PS51294">
    <property type="entry name" value="HTH_MYB"/>
    <property type="match status" value="1"/>
</dbReference>
<evidence type="ECO:0000313" key="5">
    <source>
        <dbReference type="Proteomes" id="UP001239994"/>
    </source>
</evidence>
<dbReference type="FunFam" id="1.10.10.60:FF:000480">
    <property type="entry name" value="Si:ch73-376l24.4"/>
    <property type="match status" value="1"/>
</dbReference>
<feature type="compositionally biased region" description="Basic residues" evidence="1">
    <location>
        <begin position="77"/>
        <end position="86"/>
    </location>
</feature>
<dbReference type="Gene3D" id="1.10.10.60">
    <property type="entry name" value="Homeodomain-like"/>
    <property type="match status" value="2"/>
</dbReference>
<dbReference type="Pfam" id="PF00249">
    <property type="entry name" value="Myb_DNA-binding"/>
    <property type="match status" value="1"/>
</dbReference>
<dbReference type="PANTHER" id="PTHR46760:SF1">
    <property type="entry name" value="TRANSCRIPTION TERMINATION FACTOR 1"/>
    <property type="match status" value="1"/>
</dbReference>
<keyword evidence="5" id="KW-1185">Reference proteome</keyword>
<organism evidence="4 5">
    <name type="scientific">Electrophorus voltai</name>
    <dbReference type="NCBI Taxonomy" id="2609070"/>
    <lineage>
        <taxon>Eukaryota</taxon>
        <taxon>Metazoa</taxon>
        <taxon>Chordata</taxon>
        <taxon>Craniata</taxon>
        <taxon>Vertebrata</taxon>
        <taxon>Euteleostomi</taxon>
        <taxon>Actinopterygii</taxon>
        <taxon>Neopterygii</taxon>
        <taxon>Teleostei</taxon>
        <taxon>Ostariophysi</taxon>
        <taxon>Gymnotiformes</taxon>
        <taxon>Gymnotoidei</taxon>
        <taxon>Gymnotidae</taxon>
        <taxon>Electrophorus</taxon>
    </lineage>
</organism>
<dbReference type="AlphaFoldDB" id="A0AAD9DV42"/>
<proteinExistence type="predicted"/>
<evidence type="ECO:0000256" key="1">
    <source>
        <dbReference type="SAM" id="MobiDB-lite"/>
    </source>
</evidence>
<evidence type="ECO:0000313" key="4">
    <source>
        <dbReference type="EMBL" id="KAK1792782.1"/>
    </source>
</evidence>
<feature type="compositionally biased region" description="Polar residues" evidence="1">
    <location>
        <begin position="27"/>
        <end position="46"/>
    </location>
</feature>
<dbReference type="InterPro" id="IPR009057">
    <property type="entry name" value="Homeodomain-like_sf"/>
</dbReference>
<accession>A0AAD9DV42</accession>
<dbReference type="GO" id="GO:0003682">
    <property type="term" value="F:chromatin binding"/>
    <property type="evidence" value="ECO:0007669"/>
    <property type="project" value="TreeGrafter"/>
</dbReference>
<dbReference type="EMBL" id="JAROKS010000019">
    <property type="protein sequence ID" value="KAK1792782.1"/>
    <property type="molecule type" value="Genomic_DNA"/>
</dbReference>
<feature type="compositionally biased region" description="Polar residues" evidence="1">
    <location>
        <begin position="172"/>
        <end position="200"/>
    </location>
</feature>
<dbReference type="Proteomes" id="UP001239994">
    <property type="component" value="Unassembled WGS sequence"/>
</dbReference>
<sequence>MVMGKKKGRKTTCLLTENLQKEKLQTDMDSSLIESSRPESFTTSSGEARKKQKRVKNEDSRQHTAGQQQNSELREKTKIKHVRNTHSGKEPSNETDHLHQEDVDEELGEKAEKTRKKRKRDKQRETEDNIMYKVSVNDASGRNTRGNVTMELENDEEKSNKKSKRVRKKKNTNAATCGNSSDETANAAQGAQTVANESAQMSENKCGCRVGTQPFKKKKRKRDLTDVDAELLEQLREFVPNIDSRPRQDIVRMINCDLSRYKEFKRKGIVMNGGKFTVKENEMLKKNVEDFMALTGVDNPTKLFFTDRFKEECAQIKKLKKGHKFFERISEGIPRSCLYVYARGRKVFDARNYKGPFTKREINTLLKLHTLHGNNWKKISDLTGRSAYSLQKRYSQLTTKGGPWSTDEHQRLLRAVRYYIVRRYLPGATYKGSARVSREVLYRQLPWTDIAAKVKTRSWTKCREKWMSGLPRRMSSEALHTNKKNEEVKVKLIKALYEMQVEDIALVNWEDLTEVIGDVPPAYVQRKWHKLKICHVPRWQTMCFADTIDFLYEKVLPRLEKELKSYEDDTPPKTKILKAKRHRIGRVLPETNWFVLMIPCVKDHGVIGSKILSHPPPPPPPVPPQSDMRHFRGHI</sequence>
<feature type="compositionally biased region" description="Polar residues" evidence="1">
    <location>
        <begin position="137"/>
        <end position="147"/>
    </location>
</feature>
<dbReference type="CDD" id="cd00167">
    <property type="entry name" value="SANT"/>
    <property type="match status" value="2"/>
</dbReference>
<dbReference type="PROSITE" id="PS50090">
    <property type="entry name" value="MYB_LIKE"/>
    <property type="match status" value="1"/>
</dbReference>
<dbReference type="SUPFAM" id="SSF46689">
    <property type="entry name" value="Homeodomain-like"/>
    <property type="match status" value="2"/>
</dbReference>
<feature type="compositionally biased region" description="Basic and acidic residues" evidence="1">
    <location>
        <begin position="87"/>
        <end position="101"/>
    </location>
</feature>
<feature type="compositionally biased region" description="Pro residues" evidence="1">
    <location>
        <begin position="614"/>
        <end position="624"/>
    </location>
</feature>
<dbReference type="InterPro" id="IPR017930">
    <property type="entry name" value="Myb_dom"/>
</dbReference>
<dbReference type="InterPro" id="IPR001005">
    <property type="entry name" value="SANT/Myb"/>
</dbReference>
<comment type="caution">
    <text evidence="4">The sequence shown here is derived from an EMBL/GenBank/DDBJ whole genome shotgun (WGS) entry which is preliminary data.</text>
</comment>
<evidence type="ECO:0000259" key="2">
    <source>
        <dbReference type="PROSITE" id="PS50090"/>
    </source>
</evidence>
<dbReference type="GO" id="GO:0006363">
    <property type="term" value="P:termination of RNA polymerase I transcription"/>
    <property type="evidence" value="ECO:0007669"/>
    <property type="project" value="TreeGrafter"/>
</dbReference>
<reference evidence="4" key="1">
    <citation type="submission" date="2023-03" db="EMBL/GenBank/DDBJ databases">
        <title>Electrophorus voltai genome.</title>
        <authorList>
            <person name="Bian C."/>
        </authorList>
    </citation>
    <scope>NUCLEOTIDE SEQUENCE</scope>
    <source>
        <strain evidence="4">CB-2022</strain>
        <tissue evidence="4">Muscle</tissue>
    </source>
</reference>
<dbReference type="PANTHER" id="PTHR46760">
    <property type="entry name" value="TRANSCRIPTION TERMINATION FACTOR 1"/>
    <property type="match status" value="1"/>
</dbReference>
<feature type="compositionally biased region" description="Basic residues" evidence="1">
    <location>
        <begin position="161"/>
        <end position="171"/>
    </location>
</feature>